<comment type="caution">
    <text evidence="1">The sequence shown here is derived from an EMBL/GenBank/DDBJ whole genome shotgun (WGS) entry which is preliminary data.</text>
</comment>
<evidence type="ECO:0008006" key="3">
    <source>
        <dbReference type="Google" id="ProtNLM"/>
    </source>
</evidence>
<reference evidence="2" key="1">
    <citation type="submission" date="2023-07" db="EMBL/GenBank/DDBJ databases">
        <title>30 novel species of actinomycetes from the DSMZ collection.</title>
        <authorList>
            <person name="Nouioui I."/>
        </authorList>
    </citation>
    <scope>NUCLEOTIDE SEQUENCE [LARGE SCALE GENOMIC DNA]</scope>
    <source>
        <strain evidence="2">DSM 41770</strain>
    </source>
</reference>
<dbReference type="RefSeq" id="WP_311655106.1">
    <property type="nucleotide sequence ID" value="NZ_JAVREX010000002.1"/>
</dbReference>
<name>A0ABU2RHI6_9ACTN</name>
<evidence type="ECO:0000313" key="2">
    <source>
        <dbReference type="Proteomes" id="UP001183777"/>
    </source>
</evidence>
<gene>
    <name evidence="1" type="ORF">RM649_04700</name>
</gene>
<accession>A0ABU2RHI6</accession>
<dbReference type="Proteomes" id="UP001183777">
    <property type="component" value="Unassembled WGS sequence"/>
</dbReference>
<organism evidence="1 2">
    <name type="scientific">Streptomyces salyersiae</name>
    <dbReference type="NCBI Taxonomy" id="3075530"/>
    <lineage>
        <taxon>Bacteria</taxon>
        <taxon>Bacillati</taxon>
        <taxon>Actinomycetota</taxon>
        <taxon>Actinomycetes</taxon>
        <taxon>Kitasatosporales</taxon>
        <taxon>Streptomycetaceae</taxon>
        <taxon>Streptomyces</taxon>
    </lineage>
</organism>
<dbReference type="EMBL" id="JAVREX010000002">
    <property type="protein sequence ID" value="MDT0426944.1"/>
    <property type="molecule type" value="Genomic_DNA"/>
</dbReference>
<evidence type="ECO:0000313" key="1">
    <source>
        <dbReference type="EMBL" id="MDT0426944.1"/>
    </source>
</evidence>
<protein>
    <recommendedName>
        <fullName evidence="3">GNAT family N-acetyltransferase</fullName>
    </recommendedName>
</protein>
<keyword evidence="2" id="KW-1185">Reference proteome</keyword>
<proteinExistence type="predicted"/>
<sequence>MSTRPVPAYAPGVRVRDMTLRDCEATAEIRVLGWRHAYAGLIPHA</sequence>